<keyword evidence="2" id="KW-0813">Transport</keyword>
<dbReference type="InterPro" id="IPR058790">
    <property type="entry name" value="BSH_CusB"/>
</dbReference>
<organism evidence="8 9">
    <name type="scientific">Candidatus Auribacter fodinae</name>
    <dbReference type="NCBI Taxonomy" id="2093366"/>
    <lineage>
        <taxon>Bacteria</taxon>
        <taxon>Pseudomonadati</taxon>
        <taxon>Candidatus Auribacterota</taxon>
        <taxon>Candidatus Auribacteria</taxon>
        <taxon>Candidatus Auribacterales</taxon>
        <taxon>Candidatus Auribacteraceae</taxon>
        <taxon>Candidatus Auribacter</taxon>
    </lineage>
</organism>
<evidence type="ECO:0000259" key="7">
    <source>
        <dbReference type="Pfam" id="PF25954"/>
    </source>
</evidence>
<dbReference type="Pfam" id="PF25954">
    <property type="entry name" value="Beta-barrel_RND_2"/>
    <property type="match status" value="1"/>
</dbReference>
<dbReference type="InterPro" id="IPR045800">
    <property type="entry name" value="HMBD"/>
</dbReference>
<gene>
    <name evidence="8" type="ORF">C4541_08470</name>
</gene>
<evidence type="ECO:0000256" key="1">
    <source>
        <dbReference type="ARBA" id="ARBA00009477"/>
    </source>
</evidence>
<dbReference type="InterPro" id="IPR006143">
    <property type="entry name" value="RND_pump_MFP"/>
</dbReference>
<feature type="domain" description="Heavy metal binding" evidence="4">
    <location>
        <begin position="341"/>
        <end position="366"/>
    </location>
</feature>
<dbReference type="InterPro" id="IPR058791">
    <property type="entry name" value="3HB_CusB"/>
</dbReference>
<dbReference type="Gene3D" id="6.10.140.730">
    <property type="match status" value="1"/>
</dbReference>
<dbReference type="GO" id="GO:0030313">
    <property type="term" value="C:cell envelope"/>
    <property type="evidence" value="ECO:0007669"/>
    <property type="project" value="TreeGrafter"/>
</dbReference>
<evidence type="ECO:0000259" key="4">
    <source>
        <dbReference type="Pfam" id="PF19335"/>
    </source>
</evidence>
<evidence type="ECO:0000259" key="3">
    <source>
        <dbReference type="Pfam" id="PF11827"/>
    </source>
</evidence>
<protein>
    <submittedName>
        <fullName evidence="8">Efflux RND transporter periplasmic adaptor subunit</fullName>
    </submittedName>
</protein>
<proteinExistence type="inferred from homology"/>
<dbReference type="EMBL" id="QZJZ01000070">
    <property type="protein sequence ID" value="RJP58210.1"/>
    <property type="molecule type" value="Genomic_DNA"/>
</dbReference>
<accession>A0A3A4QW94</accession>
<reference evidence="8 9" key="1">
    <citation type="journal article" date="2017" name="ISME J.">
        <title>Energy and carbon metabolisms in a deep terrestrial subsurface fluid microbial community.</title>
        <authorList>
            <person name="Momper L."/>
            <person name="Jungbluth S.P."/>
            <person name="Lee M.D."/>
            <person name="Amend J.P."/>
        </authorList>
    </citation>
    <scope>NUCLEOTIDE SEQUENCE [LARGE SCALE GENOMIC DNA]</scope>
    <source>
        <strain evidence="8">SURF_26</strain>
    </source>
</reference>
<dbReference type="Proteomes" id="UP000266426">
    <property type="component" value="Unassembled WGS sequence"/>
</dbReference>
<evidence type="ECO:0000256" key="2">
    <source>
        <dbReference type="ARBA" id="ARBA00022448"/>
    </source>
</evidence>
<name>A0A3A4QW94_9BACT</name>
<sequence length="633" mass="69769">MQVKTILAAIVLCVVFYCAGVVTHVMLADKKNGKSTEHISHNQEQDATVWTCSMHPQIQQSSPGQCPICGMDLIPLKTNTDSSQRGKPVLELSDYAMKLADVQTASVKKKYVSTQVRMVGKVAFAETNIAYITSRIAGRIDRLYVDYTGIPVKKGDHLVSIYSPDLYAAQQELIQSLSADTRTLDAVREKLRLWGLQDSQIAEIENRKSPSDHITIYAPINGIVIHKEVVEGMYVDTGTKIYTIADLNVVWVKMDAYENDVQLVRYGQPVEFTTEAYPGKTFQGTISFIDPVLDTATRTVKVRVNVENSDGLLKPGMFVNAVVNVTVGKDGIVIDEALAGKWISPMHPEIVKNQPGECDVCGMPLVRAETLGYGNSQSIEPPLVIPASAPLITGKRAVIYKADPDKKGTFSGVEIQLGMRAGDYYIVLSGLREGDRVVTNGNFKIDSAIQIQAKPSMMNPMDQYMQSGDGSKQSVQSSSFDIPDAFRESLLPLFKAYFALHHALSRDSMEGALTSSQDILNALDSVDYSGLSPDPHSRWEKETGELRAIVSKSISSATIIEMREYFHQASEIVIQCARLFGVPQSFKLYLFHCPMAFNDTGAAWIQDTPDVENPYFGSAMFSCGMQTEVIDHK</sequence>
<dbReference type="Pfam" id="PF19335">
    <property type="entry name" value="HMBD"/>
    <property type="match status" value="2"/>
</dbReference>
<evidence type="ECO:0000313" key="9">
    <source>
        <dbReference type="Proteomes" id="UP000266426"/>
    </source>
</evidence>
<dbReference type="GO" id="GO:0015679">
    <property type="term" value="P:plasma membrane copper ion transport"/>
    <property type="evidence" value="ECO:0007669"/>
    <property type="project" value="TreeGrafter"/>
</dbReference>
<feature type="domain" description="CusB-like beta-barrel" evidence="7">
    <location>
        <begin position="250"/>
        <end position="322"/>
    </location>
</feature>
<dbReference type="Pfam" id="PF11827">
    <property type="entry name" value="DUF3347"/>
    <property type="match status" value="1"/>
</dbReference>
<dbReference type="GO" id="GO:0060003">
    <property type="term" value="P:copper ion export"/>
    <property type="evidence" value="ECO:0007669"/>
    <property type="project" value="TreeGrafter"/>
</dbReference>
<dbReference type="GO" id="GO:0022857">
    <property type="term" value="F:transmembrane transporter activity"/>
    <property type="evidence" value="ECO:0007669"/>
    <property type="project" value="InterPro"/>
</dbReference>
<evidence type="ECO:0000259" key="5">
    <source>
        <dbReference type="Pfam" id="PF25869"/>
    </source>
</evidence>
<feature type="domain" description="Heavy metal binding" evidence="4">
    <location>
        <begin position="49"/>
        <end position="75"/>
    </location>
</feature>
<feature type="domain" description="CusB-like three alpha-helical bundle" evidence="5">
    <location>
        <begin position="165"/>
        <end position="210"/>
    </location>
</feature>
<dbReference type="Gene3D" id="2.40.50.100">
    <property type="match status" value="1"/>
</dbReference>
<feature type="domain" description="DUF3347" evidence="3">
    <location>
        <begin position="494"/>
        <end position="583"/>
    </location>
</feature>
<dbReference type="Pfam" id="PF25919">
    <property type="entry name" value="BSH_CusB"/>
    <property type="match status" value="1"/>
</dbReference>
<dbReference type="NCBIfam" id="TIGR01730">
    <property type="entry name" value="RND_mfp"/>
    <property type="match status" value="1"/>
</dbReference>
<evidence type="ECO:0000259" key="6">
    <source>
        <dbReference type="Pfam" id="PF25919"/>
    </source>
</evidence>
<dbReference type="SUPFAM" id="SSF111369">
    <property type="entry name" value="HlyD-like secretion proteins"/>
    <property type="match status" value="1"/>
</dbReference>
<dbReference type="GO" id="GO:0016020">
    <property type="term" value="C:membrane"/>
    <property type="evidence" value="ECO:0007669"/>
    <property type="project" value="InterPro"/>
</dbReference>
<dbReference type="PANTHER" id="PTHR30097:SF4">
    <property type="entry name" value="SLR6042 PROTEIN"/>
    <property type="match status" value="1"/>
</dbReference>
<dbReference type="InterPro" id="IPR058792">
    <property type="entry name" value="Beta-barrel_RND_2"/>
</dbReference>
<dbReference type="Gene3D" id="2.40.420.20">
    <property type="match status" value="1"/>
</dbReference>
<dbReference type="PANTHER" id="PTHR30097">
    <property type="entry name" value="CATION EFFLUX SYSTEM PROTEIN CUSB"/>
    <property type="match status" value="1"/>
</dbReference>
<dbReference type="InterPro" id="IPR021782">
    <property type="entry name" value="DUF3347"/>
</dbReference>
<feature type="domain" description="CusB-like barrel-sandwich hybrid" evidence="6">
    <location>
        <begin position="130"/>
        <end position="245"/>
    </location>
</feature>
<dbReference type="GO" id="GO:0046872">
    <property type="term" value="F:metal ion binding"/>
    <property type="evidence" value="ECO:0007669"/>
    <property type="project" value="InterPro"/>
</dbReference>
<comment type="similarity">
    <text evidence="1">Belongs to the membrane fusion protein (MFP) (TC 8.A.1) family.</text>
</comment>
<dbReference type="InterPro" id="IPR051909">
    <property type="entry name" value="MFP_Cation_Efflux"/>
</dbReference>
<dbReference type="FunFam" id="2.40.30.170:FF:000010">
    <property type="entry name" value="Efflux RND transporter periplasmic adaptor subunit"/>
    <property type="match status" value="1"/>
</dbReference>
<comment type="caution">
    <text evidence="8">The sequence shown here is derived from an EMBL/GenBank/DDBJ whole genome shotgun (WGS) entry which is preliminary data.</text>
</comment>
<dbReference type="Pfam" id="PF25869">
    <property type="entry name" value="3HB_CusB"/>
    <property type="match status" value="1"/>
</dbReference>
<dbReference type="Gene3D" id="2.40.30.170">
    <property type="match status" value="1"/>
</dbReference>
<dbReference type="AlphaFoldDB" id="A0A3A4QW94"/>
<evidence type="ECO:0000313" key="8">
    <source>
        <dbReference type="EMBL" id="RJP58210.1"/>
    </source>
</evidence>